<dbReference type="Proteomes" id="UP001230649">
    <property type="component" value="Unassembled WGS sequence"/>
</dbReference>
<protein>
    <submittedName>
        <fullName evidence="1">Uncharacterized protein</fullName>
    </submittedName>
</protein>
<accession>A0ACC2WBP3</accession>
<evidence type="ECO:0000313" key="1">
    <source>
        <dbReference type="EMBL" id="KAJ9108525.1"/>
    </source>
</evidence>
<comment type="caution">
    <text evidence="1">The sequence shown here is derived from an EMBL/GenBank/DDBJ whole genome shotgun (WGS) entry which is preliminary data.</text>
</comment>
<organism evidence="1 2">
    <name type="scientific">Naganishia adeliensis</name>
    <dbReference type="NCBI Taxonomy" id="92952"/>
    <lineage>
        <taxon>Eukaryota</taxon>
        <taxon>Fungi</taxon>
        <taxon>Dikarya</taxon>
        <taxon>Basidiomycota</taxon>
        <taxon>Agaricomycotina</taxon>
        <taxon>Tremellomycetes</taxon>
        <taxon>Filobasidiales</taxon>
        <taxon>Filobasidiaceae</taxon>
        <taxon>Naganishia</taxon>
    </lineage>
</organism>
<evidence type="ECO:0000313" key="2">
    <source>
        <dbReference type="Proteomes" id="UP001230649"/>
    </source>
</evidence>
<reference evidence="1" key="1">
    <citation type="submission" date="2023-04" db="EMBL/GenBank/DDBJ databases">
        <title>Draft Genome sequencing of Naganishia species isolated from polar environments using Oxford Nanopore Technology.</title>
        <authorList>
            <person name="Leo P."/>
            <person name="Venkateswaran K."/>
        </authorList>
    </citation>
    <scope>NUCLEOTIDE SEQUENCE</scope>
    <source>
        <strain evidence="1">MNA-CCFEE 5262</strain>
    </source>
</reference>
<dbReference type="EMBL" id="JASBWS010000031">
    <property type="protein sequence ID" value="KAJ9108525.1"/>
    <property type="molecule type" value="Genomic_DNA"/>
</dbReference>
<proteinExistence type="predicted"/>
<sequence>MSKGPLLPTNVPTTNPATACKAGAFPTRKLAVGLLLITSFNLLIWRNPQISFYYFSNIHHKVSSWKSLPTFLEDVLLHPSVSTSINAVAAGPPEIQAPYPWAPSGREVPLAPEPGIDVADTFDPTPYLLHDITRMPSRKMTGEPGIDVWSPAEGNEGRIFETGSSAMTDDEQAPLDWLSIAKVLNVDLTGTKQDASAPIDLNEIARLLDEYSHAEGEARAVTGEMLSTQIVQRLEWEALQNKEDE</sequence>
<name>A0ACC2WBP3_9TREE</name>
<gene>
    <name evidence="1" type="ORF">QFC20_003431</name>
</gene>
<keyword evidence="2" id="KW-1185">Reference proteome</keyword>